<evidence type="ECO:0000313" key="2">
    <source>
        <dbReference type="EMBL" id="KXX81600.1"/>
    </source>
</evidence>
<dbReference type="VEuPathDB" id="FungiDB:MMYC01_202203"/>
<feature type="compositionally biased region" description="Low complexity" evidence="1">
    <location>
        <begin position="10"/>
        <end position="23"/>
    </location>
</feature>
<dbReference type="AlphaFoldDB" id="A0A175WER7"/>
<proteinExistence type="predicted"/>
<protein>
    <submittedName>
        <fullName evidence="2">Uncharacterized protein</fullName>
    </submittedName>
</protein>
<dbReference type="Proteomes" id="UP000078237">
    <property type="component" value="Unassembled WGS sequence"/>
</dbReference>
<reference evidence="2 3" key="1">
    <citation type="journal article" date="2016" name="Genome Announc.">
        <title>Genome Sequence of Madurella mycetomatis mm55, Isolated from a Human Mycetoma Case in Sudan.</title>
        <authorList>
            <person name="Smit S."/>
            <person name="Derks M.F."/>
            <person name="Bervoets S."/>
            <person name="Fahal A."/>
            <person name="van Leeuwen W."/>
            <person name="van Belkum A."/>
            <person name="van de Sande W.W."/>
        </authorList>
    </citation>
    <scope>NUCLEOTIDE SEQUENCE [LARGE SCALE GENOMIC DNA]</scope>
    <source>
        <strain evidence="3">mm55</strain>
    </source>
</reference>
<evidence type="ECO:0000313" key="3">
    <source>
        <dbReference type="Proteomes" id="UP000078237"/>
    </source>
</evidence>
<feature type="compositionally biased region" description="Low complexity" evidence="1">
    <location>
        <begin position="197"/>
        <end position="215"/>
    </location>
</feature>
<keyword evidence="3" id="KW-1185">Reference proteome</keyword>
<accession>A0A175WER7</accession>
<name>A0A175WER7_9PEZI</name>
<feature type="compositionally biased region" description="Low complexity" evidence="1">
    <location>
        <begin position="260"/>
        <end position="271"/>
    </location>
</feature>
<feature type="region of interest" description="Disordered" evidence="1">
    <location>
        <begin position="1"/>
        <end position="316"/>
    </location>
</feature>
<sequence>MAAEADKVTQQEQQPAAPAAETQSLKVLEVGQEGLPSGGKSEDAGTEQVAAATEAAAAKPTDALAEPGPAPASNGVKEMEAATQLSSAMSAPHRESKLTTAADGNLSESAEPAALPIAASATSNEGLDNAAQTAPAERTAEEPTESGKNPAGSAETPSVEEVLPDADAIPVTATANGEQTREKKDDADVEMKEADETAPVLAAAAETVAEDGVTAPALDNKNNNNKRKAGDAFAAGTDASADTETASGGQKRAKTETETEIQAANEANENAKVTSPRAETRTAPTRKPGRPKKQAKAPPVVGRTARKTRSQGPVEV</sequence>
<feature type="compositionally biased region" description="Low complexity" evidence="1">
    <location>
        <begin position="107"/>
        <end position="123"/>
    </location>
</feature>
<feature type="compositionally biased region" description="Basic and acidic residues" evidence="1">
    <location>
        <begin position="179"/>
        <end position="195"/>
    </location>
</feature>
<organism evidence="2 3">
    <name type="scientific">Madurella mycetomatis</name>
    <dbReference type="NCBI Taxonomy" id="100816"/>
    <lineage>
        <taxon>Eukaryota</taxon>
        <taxon>Fungi</taxon>
        <taxon>Dikarya</taxon>
        <taxon>Ascomycota</taxon>
        <taxon>Pezizomycotina</taxon>
        <taxon>Sordariomycetes</taxon>
        <taxon>Sordariomycetidae</taxon>
        <taxon>Sordariales</taxon>
        <taxon>Sordariales incertae sedis</taxon>
        <taxon>Madurella</taxon>
    </lineage>
</organism>
<gene>
    <name evidence="2" type="ORF">MMYC01_202203</name>
</gene>
<evidence type="ECO:0000256" key="1">
    <source>
        <dbReference type="SAM" id="MobiDB-lite"/>
    </source>
</evidence>
<feature type="compositionally biased region" description="Low complexity" evidence="1">
    <location>
        <begin position="46"/>
        <end position="66"/>
    </location>
</feature>
<dbReference type="EMBL" id="LCTW02000031">
    <property type="protein sequence ID" value="KXX81600.1"/>
    <property type="molecule type" value="Genomic_DNA"/>
</dbReference>
<dbReference type="OrthoDB" id="5235746at2759"/>
<comment type="caution">
    <text evidence="2">The sequence shown here is derived from an EMBL/GenBank/DDBJ whole genome shotgun (WGS) entry which is preliminary data.</text>
</comment>